<dbReference type="AlphaFoldDB" id="A0A1Z4V8G7"/>
<dbReference type="OrthoDB" id="7849029at2"/>
<evidence type="ECO:0000313" key="2">
    <source>
        <dbReference type="Proteomes" id="UP000218702"/>
    </source>
</evidence>
<dbReference type="Proteomes" id="UP000218702">
    <property type="component" value="Chromosome"/>
</dbReference>
<reference evidence="1 2" key="1">
    <citation type="submission" date="2017-06" db="EMBL/GenBank/DDBJ databases">
        <title>Genome sequencing of cyanobaciteial culture collection at National Institute for Environmental Studies (NIES).</title>
        <authorList>
            <person name="Hirose Y."/>
            <person name="Shimura Y."/>
            <person name="Fujisawa T."/>
            <person name="Nakamura Y."/>
            <person name="Kawachi M."/>
        </authorList>
    </citation>
    <scope>NUCLEOTIDE SEQUENCE [LARGE SCALE GENOMIC DNA]</scope>
    <source>
        <strain evidence="1 2">NIES-806</strain>
    </source>
</reference>
<name>A0A1Z4V8G7_9CYAN</name>
<accession>A0A1Z4V8G7</accession>
<dbReference type="KEGG" id="dcm:NIES806_41020"/>
<evidence type="ECO:0000313" key="1">
    <source>
        <dbReference type="EMBL" id="BAZ87870.1"/>
    </source>
</evidence>
<dbReference type="RefSeq" id="WP_096670118.1">
    <property type="nucleotide sequence ID" value="NZ_AP018316.1"/>
</dbReference>
<sequence>MTKSKVDLVKEKILLLKQSNLDVKDSLDFLHNIAENIPVVIVTCGPSLSQIPQEKLIALGSKCILIAVKQAHEYLNGVEIFHLINQGNLKKYKYRKSTYVISSFNDADPEIFSPVDIYLPLKERNPAKRLAVTLEFEKFLLAKVPQRPWGPGIILESAIYLALHLGSKDIFLVSYDLASPNASNFKHYNKFYESNKSSKNETAEFYLSKIARKVAVITGYSEARIRYEFGLKYNPTGAIDPDENKILIDSSHDLHKWLMSRGIKLRICSNNSFVSNSIPRVDVDEMEKIIVSKNF</sequence>
<protein>
    <submittedName>
        <fullName evidence="1">Uncharacterized protein</fullName>
    </submittedName>
</protein>
<keyword evidence="2" id="KW-1185">Reference proteome</keyword>
<dbReference type="EMBL" id="AP018316">
    <property type="protein sequence ID" value="BAZ87870.1"/>
    <property type="molecule type" value="Genomic_DNA"/>
</dbReference>
<proteinExistence type="predicted"/>
<gene>
    <name evidence="1" type="ORF">NIES806_41020</name>
</gene>
<organism evidence="1 2">
    <name type="scientific">Dolichospermum compactum NIES-806</name>
    <dbReference type="NCBI Taxonomy" id="1973481"/>
    <lineage>
        <taxon>Bacteria</taxon>
        <taxon>Bacillati</taxon>
        <taxon>Cyanobacteriota</taxon>
        <taxon>Cyanophyceae</taxon>
        <taxon>Nostocales</taxon>
        <taxon>Aphanizomenonaceae</taxon>
        <taxon>Dolichospermum</taxon>
        <taxon>Dolichospermum compactum</taxon>
    </lineage>
</organism>